<dbReference type="EMBL" id="CM001746">
    <property type="protein sequence ID" value="KJB44500.1"/>
    <property type="molecule type" value="Genomic_DNA"/>
</dbReference>
<evidence type="ECO:0008006" key="9">
    <source>
        <dbReference type="Google" id="ProtNLM"/>
    </source>
</evidence>
<feature type="domain" description="BTB" evidence="5">
    <location>
        <begin position="189"/>
        <end position="254"/>
    </location>
</feature>
<dbReference type="InterPro" id="IPR000210">
    <property type="entry name" value="BTB/POZ_dom"/>
</dbReference>
<gene>
    <name evidence="7" type="ORF">B456_007G255900</name>
</gene>
<dbReference type="InterPro" id="IPR045005">
    <property type="entry name" value="BPM1-6"/>
</dbReference>
<dbReference type="Proteomes" id="UP000032304">
    <property type="component" value="Chromosome 7"/>
</dbReference>
<accession>A0A0D2TLI3</accession>
<dbReference type="SUPFAM" id="SSF49599">
    <property type="entry name" value="TRAF domain-like"/>
    <property type="match status" value="1"/>
</dbReference>
<dbReference type="SMART" id="SM00225">
    <property type="entry name" value="BTB"/>
    <property type="match status" value="1"/>
</dbReference>
<organism evidence="7 8">
    <name type="scientific">Gossypium raimondii</name>
    <name type="common">Peruvian cotton</name>
    <name type="synonym">Gossypium klotzschianum subsp. raimondii</name>
    <dbReference type="NCBI Taxonomy" id="29730"/>
    <lineage>
        <taxon>Eukaryota</taxon>
        <taxon>Viridiplantae</taxon>
        <taxon>Streptophyta</taxon>
        <taxon>Embryophyta</taxon>
        <taxon>Tracheophyta</taxon>
        <taxon>Spermatophyta</taxon>
        <taxon>Magnoliopsida</taxon>
        <taxon>eudicotyledons</taxon>
        <taxon>Gunneridae</taxon>
        <taxon>Pentapetalae</taxon>
        <taxon>rosids</taxon>
        <taxon>malvids</taxon>
        <taxon>Malvales</taxon>
        <taxon>Malvaceae</taxon>
        <taxon>Malvoideae</taxon>
        <taxon>Gossypium</taxon>
    </lineage>
</organism>
<feature type="region of interest" description="Disordered" evidence="4">
    <location>
        <begin position="318"/>
        <end position="346"/>
    </location>
</feature>
<dbReference type="InterPro" id="IPR002083">
    <property type="entry name" value="MATH/TRAF_dom"/>
</dbReference>
<dbReference type="PANTHER" id="PTHR26379">
    <property type="entry name" value="BTB/POZ AND MATH DOMAIN-CONTAINING PROTEIN 1"/>
    <property type="match status" value="1"/>
</dbReference>
<dbReference type="Pfam" id="PF00651">
    <property type="entry name" value="BTB"/>
    <property type="match status" value="1"/>
</dbReference>
<evidence type="ECO:0000256" key="4">
    <source>
        <dbReference type="SAM" id="MobiDB-lite"/>
    </source>
</evidence>
<dbReference type="InterPro" id="IPR008974">
    <property type="entry name" value="TRAF-like"/>
</dbReference>
<dbReference type="GO" id="GO:0071472">
    <property type="term" value="P:cellular response to salt stress"/>
    <property type="evidence" value="ECO:0007669"/>
    <property type="project" value="UniProtKB-ARBA"/>
</dbReference>
<dbReference type="Pfam" id="PF22486">
    <property type="entry name" value="MATH_2"/>
    <property type="match status" value="1"/>
</dbReference>
<reference evidence="7 8" key="1">
    <citation type="journal article" date="2012" name="Nature">
        <title>Repeated polyploidization of Gossypium genomes and the evolution of spinnable cotton fibres.</title>
        <authorList>
            <person name="Paterson A.H."/>
            <person name="Wendel J.F."/>
            <person name="Gundlach H."/>
            <person name="Guo H."/>
            <person name="Jenkins J."/>
            <person name="Jin D."/>
            <person name="Llewellyn D."/>
            <person name="Showmaker K.C."/>
            <person name="Shu S."/>
            <person name="Udall J."/>
            <person name="Yoo M.J."/>
            <person name="Byers R."/>
            <person name="Chen W."/>
            <person name="Doron-Faigenboim A."/>
            <person name="Duke M.V."/>
            <person name="Gong L."/>
            <person name="Grimwood J."/>
            <person name="Grover C."/>
            <person name="Grupp K."/>
            <person name="Hu G."/>
            <person name="Lee T.H."/>
            <person name="Li J."/>
            <person name="Lin L."/>
            <person name="Liu T."/>
            <person name="Marler B.S."/>
            <person name="Page J.T."/>
            <person name="Roberts A.W."/>
            <person name="Romanel E."/>
            <person name="Sanders W.S."/>
            <person name="Szadkowski E."/>
            <person name="Tan X."/>
            <person name="Tang H."/>
            <person name="Xu C."/>
            <person name="Wang J."/>
            <person name="Wang Z."/>
            <person name="Zhang D."/>
            <person name="Zhang L."/>
            <person name="Ashrafi H."/>
            <person name="Bedon F."/>
            <person name="Bowers J.E."/>
            <person name="Brubaker C.L."/>
            <person name="Chee P.W."/>
            <person name="Das S."/>
            <person name="Gingle A.R."/>
            <person name="Haigler C.H."/>
            <person name="Harker D."/>
            <person name="Hoffmann L.V."/>
            <person name="Hovav R."/>
            <person name="Jones D.C."/>
            <person name="Lemke C."/>
            <person name="Mansoor S."/>
            <person name="ur Rahman M."/>
            <person name="Rainville L.N."/>
            <person name="Rambani A."/>
            <person name="Reddy U.K."/>
            <person name="Rong J.K."/>
            <person name="Saranga Y."/>
            <person name="Scheffler B.E."/>
            <person name="Scheffler J.A."/>
            <person name="Stelly D.M."/>
            <person name="Triplett B.A."/>
            <person name="Van Deynze A."/>
            <person name="Vaslin M.F."/>
            <person name="Waghmare V.N."/>
            <person name="Walford S.A."/>
            <person name="Wright R.J."/>
            <person name="Zaki E.A."/>
            <person name="Zhang T."/>
            <person name="Dennis E.S."/>
            <person name="Mayer K.F."/>
            <person name="Peterson D.G."/>
            <person name="Rokhsar D.S."/>
            <person name="Wang X."/>
            <person name="Schmutz J."/>
        </authorList>
    </citation>
    <scope>NUCLEOTIDE SEQUENCE [LARGE SCALE GENOMIC DNA]</scope>
</reference>
<evidence type="ECO:0000259" key="5">
    <source>
        <dbReference type="PROSITE" id="PS50097"/>
    </source>
</evidence>
<sequence>MPSPLGSPTSSRSVTQTVNGSHRFTIKGYSLAKGMGVGKHIASESFTVGGYQWAIYFYPDGKNPEDHSTYVSVFVALASEGTDVRALFELTLLDQSGKGKHKVHSHFDRALESGPYTLKYRGSMWGYKRFFRRAMLETSDFLKDDCLKINCTVGVVVSETDCPRLHSIQVPESDIGSHFGILLENEEGSDITFNVFGEKFHAHKLVLAARSPVFEAEFSDRMEDDNEIVVTDMEPKVFKALLHFIYRDSLIDDEEFVGTSSSSMPSVSDALAAKLLAAADKYDLPRLRLIGGGKSRSVWAHLSDGGDTINRSVRQQTWENGGEQNQGMWVQLDGGGDGEGSPRQEE</sequence>
<evidence type="ECO:0000256" key="1">
    <source>
        <dbReference type="ARBA" id="ARBA00002668"/>
    </source>
</evidence>
<dbReference type="SUPFAM" id="SSF54695">
    <property type="entry name" value="POZ domain"/>
    <property type="match status" value="1"/>
</dbReference>
<dbReference type="SMART" id="SM00061">
    <property type="entry name" value="MATH"/>
    <property type="match status" value="1"/>
</dbReference>
<evidence type="ECO:0000313" key="7">
    <source>
        <dbReference type="EMBL" id="KJB44500.1"/>
    </source>
</evidence>
<dbReference type="FunFam" id="2.60.210.10:FF:000012">
    <property type="entry name" value="BTB/POZ and MATH domain-containing protein 4"/>
    <property type="match status" value="1"/>
</dbReference>
<feature type="domain" description="MATH" evidence="6">
    <location>
        <begin position="19"/>
        <end position="153"/>
    </location>
</feature>
<dbReference type="Gene3D" id="3.30.710.10">
    <property type="entry name" value="Potassium Channel Kv1.1, Chain A"/>
    <property type="match status" value="1"/>
</dbReference>
<comment type="pathway">
    <text evidence="2">Protein modification; protein ubiquitination.</text>
</comment>
<dbReference type="Gramene" id="KJB44500">
    <property type="protein sequence ID" value="KJB44500"/>
    <property type="gene ID" value="B456_007G255900"/>
</dbReference>
<keyword evidence="8" id="KW-1185">Reference proteome</keyword>
<dbReference type="PROSITE" id="PS50097">
    <property type="entry name" value="BTB"/>
    <property type="match status" value="1"/>
</dbReference>
<evidence type="ECO:0000313" key="8">
    <source>
        <dbReference type="Proteomes" id="UP000032304"/>
    </source>
</evidence>
<dbReference type="InterPro" id="IPR011333">
    <property type="entry name" value="SKP1/BTB/POZ_sf"/>
</dbReference>
<dbReference type="PANTHER" id="PTHR26379:SF466">
    <property type="entry name" value="BTB_POZ AND MATH DOMAIN-CONTAINING PROTEIN 4"/>
    <property type="match status" value="1"/>
</dbReference>
<dbReference type="Gene3D" id="2.60.210.10">
    <property type="entry name" value="Apoptosis, Tumor Necrosis Factor Receptor Associated Protein 2, Chain A"/>
    <property type="match status" value="1"/>
</dbReference>
<dbReference type="UniPathway" id="UPA00143"/>
<protein>
    <recommendedName>
        <fullName evidence="9">BTB domain-containing protein</fullName>
    </recommendedName>
</protein>
<dbReference type="GO" id="GO:0016567">
    <property type="term" value="P:protein ubiquitination"/>
    <property type="evidence" value="ECO:0007669"/>
    <property type="project" value="UniProtKB-UniPathway"/>
</dbReference>
<comment type="function">
    <text evidence="1">May act as a substrate-specific adapter of an E3 ubiquitin-protein ligase complex (CUL3-RBX1-BTB) which mediates the ubiquitination and subsequent proteasomal degradation of target proteins.</text>
</comment>
<feature type="compositionally biased region" description="Polar residues" evidence="4">
    <location>
        <begin position="318"/>
        <end position="328"/>
    </location>
</feature>
<name>A0A0D2TLI3_GOSRA</name>
<comment type="similarity">
    <text evidence="3">Belongs to the Tdpoz family.</text>
</comment>
<proteinExistence type="inferred from homology"/>
<evidence type="ECO:0000259" key="6">
    <source>
        <dbReference type="PROSITE" id="PS50144"/>
    </source>
</evidence>
<dbReference type="PROSITE" id="PS50144">
    <property type="entry name" value="MATH"/>
    <property type="match status" value="1"/>
</dbReference>
<dbReference type="FunFam" id="3.30.710.10:FF:000136">
    <property type="entry name" value="BTB-POZ and math domain 1"/>
    <property type="match status" value="1"/>
</dbReference>
<evidence type="ECO:0000256" key="2">
    <source>
        <dbReference type="ARBA" id="ARBA00004906"/>
    </source>
</evidence>
<evidence type="ECO:0000256" key="3">
    <source>
        <dbReference type="ARBA" id="ARBA00010846"/>
    </source>
</evidence>
<dbReference type="CDD" id="cd00121">
    <property type="entry name" value="MATH"/>
    <property type="match status" value="1"/>
</dbReference>
<dbReference type="AlphaFoldDB" id="A0A0D2TLI3"/>